<dbReference type="EMBL" id="JAVHJO010000012">
    <property type="protein sequence ID" value="KAK6531846.1"/>
    <property type="molecule type" value="Genomic_DNA"/>
</dbReference>
<sequence length="199" mass="21637">MDNTDNRPPNPTQASPLPGLTTHITTNSPHDGKAVIHSSKPAQWTHLFNSTMAFNLIYTNTVPPNVNTLDDVEAHEHLVESGGPGLTVSGGTVCRIVDFGPSAEPVMHRTQSLDFGVVLEGAVELILDGGEGERRLCRRGDVVVQRGTNHAWKNVTPNDGWARMLFVLQASEKITAGEKSLEEDVEHAGEEGDRLKQKM</sequence>
<dbReference type="InterPro" id="IPR047142">
    <property type="entry name" value="OryJ/VirC-like"/>
</dbReference>
<gene>
    <name evidence="2" type="ORF">TWF694_003011</name>
</gene>
<dbReference type="InterPro" id="IPR014710">
    <property type="entry name" value="RmlC-like_jellyroll"/>
</dbReference>
<evidence type="ECO:0008006" key="4">
    <source>
        <dbReference type="Google" id="ProtNLM"/>
    </source>
</evidence>
<feature type="region of interest" description="Disordered" evidence="1">
    <location>
        <begin position="178"/>
        <end position="199"/>
    </location>
</feature>
<protein>
    <recommendedName>
        <fullName evidence="4">Cupin 2 conserved barrel domain-containing protein</fullName>
    </recommendedName>
</protein>
<feature type="compositionally biased region" description="Polar residues" evidence="1">
    <location>
        <begin position="1"/>
        <end position="15"/>
    </location>
</feature>
<keyword evidence="3" id="KW-1185">Reference proteome</keyword>
<dbReference type="Proteomes" id="UP001365542">
    <property type="component" value="Unassembled WGS sequence"/>
</dbReference>
<dbReference type="Gene3D" id="2.60.120.10">
    <property type="entry name" value="Jelly Rolls"/>
    <property type="match status" value="1"/>
</dbReference>
<name>A0AAV9X0H6_9PEZI</name>
<dbReference type="PANTHER" id="PTHR36156:SF2">
    <property type="entry name" value="CUPIN TYPE-2 DOMAIN-CONTAINING PROTEIN"/>
    <property type="match status" value="1"/>
</dbReference>
<dbReference type="PANTHER" id="PTHR36156">
    <property type="entry name" value="SLR2101 PROTEIN"/>
    <property type="match status" value="1"/>
</dbReference>
<comment type="caution">
    <text evidence="2">The sequence shown here is derived from an EMBL/GenBank/DDBJ whole genome shotgun (WGS) entry which is preliminary data.</text>
</comment>
<dbReference type="SUPFAM" id="SSF51182">
    <property type="entry name" value="RmlC-like cupins"/>
    <property type="match status" value="1"/>
</dbReference>
<reference evidence="2 3" key="1">
    <citation type="submission" date="2019-10" db="EMBL/GenBank/DDBJ databases">
        <authorList>
            <person name="Palmer J.M."/>
        </authorList>
    </citation>
    <scope>NUCLEOTIDE SEQUENCE [LARGE SCALE GENOMIC DNA]</scope>
    <source>
        <strain evidence="2 3">TWF694</strain>
    </source>
</reference>
<dbReference type="CDD" id="cd02231">
    <property type="entry name" value="cupin_BLL6423-like"/>
    <property type="match status" value="1"/>
</dbReference>
<accession>A0AAV9X0H6</accession>
<dbReference type="AlphaFoldDB" id="A0AAV9X0H6"/>
<evidence type="ECO:0000313" key="2">
    <source>
        <dbReference type="EMBL" id="KAK6531846.1"/>
    </source>
</evidence>
<evidence type="ECO:0000256" key="1">
    <source>
        <dbReference type="SAM" id="MobiDB-lite"/>
    </source>
</evidence>
<evidence type="ECO:0000313" key="3">
    <source>
        <dbReference type="Proteomes" id="UP001365542"/>
    </source>
</evidence>
<feature type="region of interest" description="Disordered" evidence="1">
    <location>
        <begin position="1"/>
        <end position="21"/>
    </location>
</feature>
<proteinExistence type="predicted"/>
<dbReference type="InterPro" id="IPR011051">
    <property type="entry name" value="RmlC_Cupin_sf"/>
</dbReference>
<organism evidence="2 3">
    <name type="scientific">Orbilia ellipsospora</name>
    <dbReference type="NCBI Taxonomy" id="2528407"/>
    <lineage>
        <taxon>Eukaryota</taxon>
        <taxon>Fungi</taxon>
        <taxon>Dikarya</taxon>
        <taxon>Ascomycota</taxon>
        <taxon>Pezizomycotina</taxon>
        <taxon>Orbiliomycetes</taxon>
        <taxon>Orbiliales</taxon>
        <taxon>Orbiliaceae</taxon>
        <taxon>Orbilia</taxon>
    </lineage>
</organism>